<comment type="catalytic activity">
    <reaction evidence="5 6">
        <text>dTDP-beta-L-rhamnose + NADP(+) = dTDP-4-dehydro-beta-L-rhamnose + NADPH + H(+)</text>
        <dbReference type="Rhea" id="RHEA:21796"/>
        <dbReference type="ChEBI" id="CHEBI:15378"/>
        <dbReference type="ChEBI" id="CHEBI:57510"/>
        <dbReference type="ChEBI" id="CHEBI:57783"/>
        <dbReference type="ChEBI" id="CHEBI:58349"/>
        <dbReference type="ChEBI" id="CHEBI:62830"/>
        <dbReference type="EC" id="1.1.1.133"/>
    </reaction>
</comment>
<keyword evidence="6" id="KW-0521">NADP</keyword>
<organism evidence="8 9">
    <name type="scientific">Sphingomonas hengshuiensis</name>
    <dbReference type="NCBI Taxonomy" id="1609977"/>
    <lineage>
        <taxon>Bacteria</taxon>
        <taxon>Pseudomonadati</taxon>
        <taxon>Pseudomonadota</taxon>
        <taxon>Alphaproteobacteria</taxon>
        <taxon>Sphingomonadales</taxon>
        <taxon>Sphingomonadaceae</taxon>
        <taxon>Sphingomonas</taxon>
    </lineage>
</organism>
<evidence type="ECO:0000256" key="3">
    <source>
        <dbReference type="ARBA" id="ARBA00012929"/>
    </source>
</evidence>
<reference evidence="8 9" key="1">
    <citation type="journal article" date="2015" name="Int. J. Syst. Evol. Microbiol.">
        <title>Sphingomonas hengshuiensis sp. nov., isolated from lake wetland.</title>
        <authorList>
            <person name="Wei S."/>
            <person name="Wang T."/>
            <person name="Liu H."/>
            <person name="Zhang C."/>
            <person name="Guo J."/>
            <person name="Wang Q."/>
            <person name="Liang K."/>
            <person name="Zhang Z."/>
        </authorList>
    </citation>
    <scope>NUCLEOTIDE SEQUENCE [LARGE SCALE GENOMIC DNA]</scope>
    <source>
        <strain evidence="8 9">WHSC-8</strain>
    </source>
</reference>
<comment type="similarity">
    <text evidence="2 6">Belongs to the dTDP-4-dehydrorhamnose reductase family.</text>
</comment>
<dbReference type="AlphaFoldDB" id="A0A7U4LH17"/>
<dbReference type="RefSeq" id="WP_044335111.1">
    <property type="nucleotide sequence ID" value="NZ_CP010836.1"/>
</dbReference>
<dbReference type="CDD" id="cd05254">
    <property type="entry name" value="dTDP_HR_like_SDR_e"/>
    <property type="match status" value="1"/>
</dbReference>
<comment type="function">
    <text evidence="6">Catalyzes the reduction of dTDP-6-deoxy-L-lyxo-4-hexulose to yield dTDP-L-rhamnose.</text>
</comment>
<dbReference type="Pfam" id="PF04321">
    <property type="entry name" value="RmlD_sub_bind"/>
    <property type="match status" value="1"/>
</dbReference>
<dbReference type="NCBIfam" id="TIGR01214">
    <property type="entry name" value="rmlD"/>
    <property type="match status" value="1"/>
</dbReference>
<evidence type="ECO:0000256" key="2">
    <source>
        <dbReference type="ARBA" id="ARBA00010944"/>
    </source>
</evidence>
<dbReference type="SUPFAM" id="SSF51735">
    <property type="entry name" value="NAD(P)-binding Rossmann-fold domains"/>
    <property type="match status" value="1"/>
</dbReference>
<keyword evidence="9" id="KW-1185">Reference proteome</keyword>
<dbReference type="InterPro" id="IPR029903">
    <property type="entry name" value="RmlD-like-bd"/>
</dbReference>
<dbReference type="Gene3D" id="3.90.25.10">
    <property type="entry name" value="UDP-galactose 4-epimerase, domain 1"/>
    <property type="match status" value="1"/>
</dbReference>
<evidence type="ECO:0000313" key="8">
    <source>
        <dbReference type="EMBL" id="AJP73903.1"/>
    </source>
</evidence>
<evidence type="ECO:0000313" key="9">
    <source>
        <dbReference type="Proteomes" id="UP000032300"/>
    </source>
</evidence>
<proteinExistence type="inferred from homology"/>
<comment type="pathway">
    <text evidence="1 6">Carbohydrate biosynthesis; dTDP-L-rhamnose biosynthesis.</text>
</comment>
<dbReference type="Gene3D" id="3.40.50.720">
    <property type="entry name" value="NAD(P)-binding Rossmann-like Domain"/>
    <property type="match status" value="1"/>
</dbReference>
<evidence type="ECO:0000256" key="1">
    <source>
        <dbReference type="ARBA" id="ARBA00004781"/>
    </source>
</evidence>
<dbReference type="InterPro" id="IPR036291">
    <property type="entry name" value="NAD(P)-bd_dom_sf"/>
</dbReference>
<reference evidence="8 9" key="2">
    <citation type="submission" date="2015-02" db="EMBL/GenBank/DDBJ databases">
        <title>The complete genome of Sphingomonas hengshuiensis sp. WHSC-8 isolated from soil of Hengshui Lake.</title>
        <authorList>
            <person name="Wei S."/>
            <person name="Guo J."/>
            <person name="Su C."/>
            <person name="Wu R."/>
            <person name="Zhang Z."/>
            <person name="Liang K."/>
            <person name="Li H."/>
            <person name="Wang T."/>
            <person name="Liu H."/>
            <person name="Zhang C."/>
            <person name="Li Z."/>
            <person name="Wang Q."/>
            <person name="Meng J."/>
        </authorList>
    </citation>
    <scope>NUCLEOTIDE SEQUENCE [LARGE SCALE GENOMIC DNA]</scope>
    <source>
        <strain evidence="8 9">WHSC-8</strain>
    </source>
</reference>
<dbReference type="GO" id="GO:0019305">
    <property type="term" value="P:dTDP-rhamnose biosynthetic process"/>
    <property type="evidence" value="ECO:0007669"/>
    <property type="project" value="UniProtKB-UniPathway"/>
</dbReference>
<dbReference type="PANTHER" id="PTHR10491">
    <property type="entry name" value="DTDP-4-DEHYDRORHAMNOSE REDUCTASE"/>
    <property type="match status" value="1"/>
</dbReference>
<dbReference type="GO" id="GO:0008831">
    <property type="term" value="F:dTDP-4-dehydrorhamnose reductase activity"/>
    <property type="evidence" value="ECO:0007669"/>
    <property type="project" value="UniProtKB-EC"/>
</dbReference>
<dbReference type="UniPathway" id="UPA00124"/>
<dbReference type="InterPro" id="IPR005913">
    <property type="entry name" value="dTDP_dehydrorham_reduct"/>
</dbReference>
<name>A0A7U4LH17_9SPHN</name>
<comment type="cofactor">
    <cofactor evidence="6">
        <name>Mg(2+)</name>
        <dbReference type="ChEBI" id="CHEBI:18420"/>
    </cofactor>
    <text evidence="6">Binds 1 Mg(2+) ion per monomer.</text>
</comment>
<dbReference type="PANTHER" id="PTHR10491:SF4">
    <property type="entry name" value="METHIONINE ADENOSYLTRANSFERASE 2 SUBUNIT BETA"/>
    <property type="match status" value="1"/>
</dbReference>
<dbReference type="EC" id="1.1.1.133" evidence="3 6"/>
<evidence type="ECO:0000256" key="4">
    <source>
        <dbReference type="ARBA" id="ARBA00017099"/>
    </source>
</evidence>
<feature type="domain" description="RmlD-like substrate binding" evidence="7">
    <location>
        <begin position="6"/>
        <end position="288"/>
    </location>
</feature>
<evidence type="ECO:0000256" key="6">
    <source>
        <dbReference type="RuleBase" id="RU364082"/>
    </source>
</evidence>
<dbReference type="KEGG" id="sphi:TS85_22040"/>
<accession>A0A7U4LH17</accession>
<protein>
    <recommendedName>
        <fullName evidence="4 6">dTDP-4-dehydrorhamnose reductase</fullName>
        <ecNumber evidence="3 6">1.1.1.133</ecNumber>
    </recommendedName>
</protein>
<evidence type="ECO:0000256" key="5">
    <source>
        <dbReference type="ARBA" id="ARBA00048200"/>
    </source>
</evidence>
<dbReference type="OrthoDB" id="9803892at2"/>
<dbReference type="EMBL" id="CP010836">
    <property type="protein sequence ID" value="AJP73903.1"/>
    <property type="molecule type" value="Genomic_DNA"/>
</dbReference>
<dbReference type="Proteomes" id="UP000032300">
    <property type="component" value="Chromosome"/>
</dbReference>
<keyword evidence="6" id="KW-0560">Oxidoreductase</keyword>
<evidence type="ECO:0000259" key="7">
    <source>
        <dbReference type="Pfam" id="PF04321"/>
    </source>
</evidence>
<sequence length="304" mass="32279">MGAAPILIIGETGQLGRELVRLGGDDVRGCGPILDLANADSVSRVLARHSFGAIINAAAYTAVDRAEGEPIDAWAANALGPAILASHAAKRDVPLLHVSTDYVFSGDQGDCYRETDPVRPLGVYGASKEGGEQAVRAGAPRHAIVRTAWLASAHGNNFVTTMLRLAETRDTVRVVGDQHGSPTSATDLANALLAMARRMMAEPETPSGTWHFVNSGEASWDAYARHIFAESRLRGGPFADVVSIPTSEYPTPARRPANSRLATALTMETWGLQTRPWQVAIAEIVATLVTPSPVQSAPNRETIS</sequence>
<gene>
    <name evidence="8" type="ORF">TS85_22040</name>
</gene>